<dbReference type="GO" id="GO:0000978">
    <property type="term" value="F:RNA polymerase II cis-regulatory region sequence-specific DNA binding"/>
    <property type="evidence" value="ECO:0007669"/>
    <property type="project" value="TreeGrafter"/>
</dbReference>
<dbReference type="PANTHER" id="PTHR15741">
    <property type="entry name" value="BASIC HELIX-LOOP-HELIX ZIP TRANSCRIPTION FACTOR"/>
    <property type="match status" value="1"/>
</dbReference>
<evidence type="ECO:0000256" key="5">
    <source>
        <dbReference type="ARBA" id="ARBA00023242"/>
    </source>
</evidence>
<dbReference type="EMBL" id="JAEPRB010000020">
    <property type="protein sequence ID" value="KAG2226136.1"/>
    <property type="molecule type" value="Genomic_DNA"/>
</dbReference>
<evidence type="ECO:0000256" key="6">
    <source>
        <dbReference type="SAM" id="MobiDB-lite"/>
    </source>
</evidence>
<dbReference type="OrthoDB" id="5778525at2759"/>
<accession>A0A8H7SBJ3</accession>
<evidence type="ECO:0000256" key="3">
    <source>
        <dbReference type="ARBA" id="ARBA00023125"/>
    </source>
</evidence>
<proteinExistence type="predicted"/>
<dbReference type="AlphaFoldDB" id="A0A8H7SBJ3"/>
<feature type="compositionally biased region" description="Polar residues" evidence="6">
    <location>
        <begin position="23"/>
        <end position="33"/>
    </location>
</feature>
<protein>
    <recommendedName>
        <fullName evidence="7">BHLH domain-containing protein</fullName>
    </recommendedName>
</protein>
<dbReference type="GO" id="GO:0005634">
    <property type="term" value="C:nucleus"/>
    <property type="evidence" value="ECO:0007669"/>
    <property type="project" value="UniProtKB-SubCell"/>
</dbReference>
<keyword evidence="3" id="KW-0238">DNA-binding</keyword>
<evidence type="ECO:0000313" key="8">
    <source>
        <dbReference type="EMBL" id="KAG2226136.1"/>
    </source>
</evidence>
<feature type="compositionally biased region" description="Polar residues" evidence="6">
    <location>
        <begin position="231"/>
        <end position="263"/>
    </location>
</feature>
<dbReference type="GO" id="GO:0000981">
    <property type="term" value="F:DNA-binding transcription factor activity, RNA polymerase II-specific"/>
    <property type="evidence" value="ECO:0007669"/>
    <property type="project" value="TreeGrafter"/>
</dbReference>
<dbReference type="InterPro" id="IPR052207">
    <property type="entry name" value="Max-like/E-box_TFs"/>
</dbReference>
<feature type="compositionally biased region" description="Basic residues" evidence="6">
    <location>
        <begin position="436"/>
        <end position="449"/>
    </location>
</feature>
<feature type="compositionally biased region" description="Basic and acidic residues" evidence="6">
    <location>
        <begin position="341"/>
        <end position="350"/>
    </location>
</feature>
<dbReference type="PANTHER" id="PTHR15741:SF27">
    <property type="entry name" value="TRANSCRIPTION FACTOR AP-4"/>
    <property type="match status" value="1"/>
</dbReference>
<feature type="compositionally biased region" description="Low complexity" evidence="6">
    <location>
        <begin position="407"/>
        <end position="432"/>
    </location>
</feature>
<dbReference type="Pfam" id="PF00010">
    <property type="entry name" value="HLH"/>
    <property type="match status" value="1"/>
</dbReference>
<evidence type="ECO:0000256" key="4">
    <source>
        <dbReference type="ARBA" id="ARBA00023163"/>
    </source>
</evidence>
<comment type="caution">
    <text evidence="8">The sequence shown here is derived from an EMBL/GenBank/DDBJ whole genome shotgun (WGS) entry which is preliminary data.</text>
</comment>
<dbReference type="GO" id="GO:0046983">
    <property type="term" value="F:protein dimerization activity"/>
    <property type="evidence" value="ECO:0007669"/>
    <property type="project" value="InterPro"/>
</dbReference>
<evidence type="ECO:0000256" key="1">
    <source>
        <dbReference type="ARBA" id="ARBA00004123"/>
    </source>
</evidence>
<dbReference type="SUPFAM" id="SSF47459">
    <property type="entry name" value="HLH, helix-loop-helix DNA-binding domain"/>
    <property type="match status" value="1"/>
</dbReference>
<dbReference type="Gene3D" id="4.10.280.10">
    <property type="entry name" value="Helix-loop-helix DNA-binding domain"/>
    <property type="match status" value="1"/>
</dbReference>
<evidence type="ECO:0000256" key="2">
    <source>
        <dbReference type="ARBA" id="ARBA00023015"/>
    </source>
</evidence>
<evidence type="ECO:0000313" key="9">
    <source>
        <dbReference type="Proteomes" id="UP000646827"/>
    </source>
</evidence>
<dbReference type="InterPro" id="IPR036638">
    <property type="entry name" value="HLH_DNA-bd_sf"/>
</dbReference>
<feature type="region of interest" description="Disordered" evidence="6">
    <location>
        <begin position="231"/>
        <end position="280"/>
    </location>
</feature>
<feature type="region of interest" description="Disordered" evidence="6">
    <location>
        <begin position="1"/>
        <end position="36"/>
    </location>
</feature>
<reference evidence="8 9" key="1">
    <citation type="submission" date="2020-12" db="EMBL/GenBank/DDBJ databases">
        <title>Metabolic potential, ecology and presence of endohyphal bacteria is reflected in genomic diversity of Mucoromycotina.</title>
        <authorList>
            <person name="Muszewska A."/>
            <person name="Okrasinska A."/>
            <person name="Steczkiewicz K."/>
            <person name="Drgas O."/>
            <person name="Orlowska M."/>
            <person name="Perlinska-Lenart U."/>
            <person name="Aleksandrzak-Piekarczyk T."/>
            <person name="Szatraj K."/>
            <person name="Zielenkiewicz U."/>
            <person name="Pilsyk S."/>
            <person name="Malc E."/>
            <person name="Mieczkowski P."/>
            <person name="Kruszewska J.S."/>
            <person name="Biernat P."/>
            <person name="Pawlowska J."/>
        </authorList>
    </citation>
    <scope>NUCLEOTIDE SEQUENCE [LARGE SCALE GENOMIC DNA]</scope>
    <source>
        <strain evidence="8 9">CBS 142.35</strain>
    </source>
</reference>
<feature type="region of interest" description="Disordered" evidence="6">
    <location>
        <begin position="398"/>
        <end position="457"/>
    </location>
</feature>
<feature type="compositionally biased region" description="Low complexity" evidence="6">
    <location>
        <begin position="317"/>
        <end position="336"/>
    </location>
</feature>
<feature type="region of interest" description="Disordered" evidence="6">
    <location>
        <begin position="317"/>
        <end position="350"/>
    </location>
</feature>
<feature type="domain" description="BHLH" evidence="7">
    <location>
        <begin position="154"/>
        <end position="205"/>
    </location>
</feature>
<comment type="subcellular location">
    <subcellularLocation>
        <location evidence="1">Nucleus</location>
    </subcellularLocation>
</comment>
<organism evidence="8 9">
    <name type="scientific">Circinella minor</name>
    <dbReference type="NCBI Taxonomy" id="1195481"/>
    <lineage>
        <taxon>Eukaryota</taxon>
        <taxon>Fungi</taxon>
        <taxon>Fungi incertae sedis</taxon>
        <taxon>Mucoromycota</taxon>
        <taxon>Mucoromycotina</taxon>
        <taxon>Mucoromycetes</taxon>
        <taxon>Mucorales</taxon>
        <taxon>Lichtheimiaceae</taxon>
        <taxon>Circinella</taxon>
    </lineage>
</organism>
<keyword evidence="4" id="KW-0804">Transcription</keyword>
<keyword evidence="9" id="KW-1185">Reference proteome</keyword>
<name>A0A8H7SBJ3_9FUNG</name>
<dbReference type="SMART" id="SM00353">
    <property type="entry name" value="HLH"/>
    <property type="match status" value="1"/>
</dbReference>
<evidence type="ECO:0000259" key="7">
    <source>
        <dbReference type="PROSITE" id="PS50888"/>
    </source>
</evidence>
<keyword evidence="2" id="KW-0805">Transcription regulation</keyword>
<dbReference type="Proteomes" id="UP000646827">
    <property type="component" value="Unassembled WGS sequence"/>
</dbReference>
<sequence length="526" mass="59289">MDYETIIIPQKPESVTSTTSSTDQPPSLYSGSSVCDADSPMMQELGPYEDFMAIQIPHDDNDNQKATYLVDNSGFEKNSTLSQCKHVTIPASPGMVYNPQPLLTKRRRASSIASFSEEDIFGDEKRFKACTTTVPTSPTMSQIIASRELLTEEEKRANHIASEQKRRNTIRNGFKDMTDIIPTLKNINNSKSTILFKAVEYIRHLEKRNRNLREKIGSLHMRVEVKRRMGTLNTPTNNNDIQHSPWSSTGTGARRNTITTGSISHHHNQGQQQRRRASDNAMTAALMLHKNQQQKQLELLQNQFRVQQELLAKHNIPSMSIPSSSEPSSSNSTPSSLYERLQQEKKKTSMLRRYDSISIPSSEEQHIQQQQQTHHYQHNIHSIHHNNQQQHLHHFSSSVHNGINIPSSSSTTSSPSATTSTYTTSSSSSSSSHHQDHNRHNHHHHHHRSSSSSTPALVVPASTADWDKALITTTTITPTNPNSSDTAPSFNIPADDEFHQAHQENNALLSRSKLELLHNHNHNHKQ</sequence>
<dbReference type="PROSITE" id="PS50888">
    <property type="entry name" value="BHLH"/>
    <property type="match status" value="1"/>
</dbReference>
<dbReference type="InterPro" id="IPR011598">
    <property type="entry name" value="bHLH_dom"/>
</dbReference>
<gene>
    <name evidence="8" type="ORF">INT45_011753</name>
</gene>
<keyword evidence="5" id="KW-0539">Nucleus</keyword>